<sequence>MARDPTGRLGCSKPSLRPNNNLLGDKAVSKSNVESGINSASGERRTLSHWFELRTMCAADAHDKPESEVRELLRLILDGEQGPDDFELQKLTGGRAHAVYKVENGKTTAVLRVLEGHGAVETALLEQGVTLFLRQHNYPVPAIYKYKVVKGGSTALFLNEFCHGGTLGDLAQQIATKKGTVKELVPITKSFGATLASLHMIPDSKDCLEKHKVAMRTEDILPARGTPPSKGGISELFMLLVELCKDSPKSLLHMDFHAGNVIIDGDHCKSVLDWESCAYGDPRLDFAMAWGFLEMTPPEMFLGQENKNVIIQAFVSGYFQVLGQTYSDMSAFKAWALWALGQDHGEECAKRLKPAVESLMRQAGLGTRV</sequence>
<gene>
    <name evidence="3" type="ORF">QSP1433_LOCUS3536</name>
</gene>
<proteinExistence type="predicted"/>
<evidence type="ECO:0000313" key="3">
    <source>
        <dbReference type="EMBL" id="CAD9671390.1"/>
    </source>
</evidence>
<dbReference type="EMBL" id="HBHK01005948">
    <property type="protein sequence ID" value="CAD9671390.1"/>
    <property type="molecule type" value="Transcribed_RNA"/>
</dbReference>
<dbReference type="PANTHER" id="PTHR21310">
    <property type="entry name" value="AMINOGLYCOSIDE PHOSPHOTRANSFERASE-RELATED-RELATED"/>
    <property type="match status" value="1"/>
</dbReference>
<dbReference type="InterPro" id="IPR051678">
    <property type="entry name" value="AGP_Transferase"/>
</dbReference>
<dbReference type="Gene3D" id="3.90.1200.10">
    <property type="match status" value="1"/>
</dbReference>
<dbReference type="Pfam" id="PF01636">
    <property type="entry name" value="APH"/>
    <property type="match status" value="1"/>
</dbReference>
<protein>
    <recommendedName>
        <fullName evidence="2">Aminoglycoside phosphotransferase domain-containing protein</fullName>
    </recommendedName>
</protein>
<organism evidence="3">
    <name type="scientific">Mucochytrium quahogii</name>
    <dbReference type="NCBI Taxonomy" id="96639"/>
    <lineage>
        <taxon>Eukaryota</taxon>
        <taxon>Sar</taxon>
        <taxon>Stramenopiles</taxon>
        <taxon>Bigyra</taxon>
        <taxon>Labyrinthulomycetes</taxon>
        <taxon>Thraustochytrida</taxon>
        <taxon>Thraustochytriidae</taxon>
        <taxon>Mucochytrium</taxon>
    </lineage>
</organism>
<feature type="compositionally biased region" description="Polar residues" evidence="1">
    <location>
        <begin position="29"/>
        <end position="40"/>
    </location>
</feature>
<dbReference type="InterPro" id="IPR011009">
    <property type="entry name" value="Kinase-like_dom_sf"/>
</dbReference>
<feature type="region of interest" description="Disordered" evidence="1">
    <location>
        <begin position="1"/>
        <end position="40"/>
    </location>
</feature>
<dbReference type="AlphaFoldDB" id="A0A7S2RHV3"/>
<dbReference type="InterPro" id="IPR002575">
    <property type="entry name" value="Aminoglycoside_PTrfase"/>
</dbReference>
<reference evidence="3" key="1">
    <citation type="submission" date="2021-01" db="EMBL/GenBank/DDBJ databases">
        <authorList>
            <person name="Corre E."/>
            <person name="Pelletier E."/>
            <person name="Niang G."/>
            <person name="Scheremetjew M."/>
            <person name="Finn R."/>
            <person name="Kale V."/>
            <person name="Holt S."/>
            <person name="Cochrane G."/>
            <person name="Meng A."/>
            <person name="Brown T."/>
            <person name="Cohen L."/>
        </authorList>
    </citation>
    <scope>NUCLEOTIDE SEQUENCE</scope>
    <source>
        <strain evidence="3">NY070348D</strain>
    </source>
</reference>
<dbReference type="SUPFAM" id="SSF56112">
    <property type="entry name" value="Protein kinase-like (PK-like)"/>
    <property type="match status" value="1"/>
</dbReference>
<evidence type="ECO:0000256" key="1">
    <source>
        <dbReference type="SAM" id="MobiDB-lite"/>
    </source>
</evidence>
<accession>A0A7S2RHV3</accession>
<evidence type="ECO:0000259" key="2">
    <source>
        <dbReference type="Pfam" id="PF01636"/>
    </source>
</evidence>
<feature type="domain" description="Aminoglycoside phosphotransferase" evidence="2">
    <location>
        <begin position="88"/>
        <end position="303"/>
    </location>
</feature>
<name>A0A7S2RHV3_9STRA</name>